<dbReference type="EMBL" id="BAABME010010178">
    <property type="protein sequence ID" value="GAA0176521.1"/>
    <property type="molecule type" value="Genomic_DNA"/>
</dbReference>
<sequence>MCRPQATEQANEPPPGLRSFFVVALGTAQPQYVDLHHGFLYFMPPRWCDPFNRVLPHLLSQHTQKDNFLYFMVKPDMKHFCEAFLSKVDPESWRPFFFSVSGEGLPSDLPAFAGSMKNKADSVAFAAY</sequence>
<evidence type="ECO:0000313" key="2">
    <source>
        <dbReference type="Proteomes" id="UP001454036"/>
    </source>
</evidence>
<comment type="caution">
    <text evidence="1">The sequence shown here is derived from an EMBL/GenBank/DDBJ whole genome shotgun (WGS) entry which is preliminary data.</text>
</comment>
<dbReference type="Proteomes" id="UP001454036">
    <property type="component" value="Unassembled WGS sequence"/>
</dbReference>
<reference evidence="1 2" key="1">
    <citation type="submission" date="2024-01" db="EMBL/GenBank/DDBJ databases">
        <title>The complete chloroplast genome sequence of Lithospermum erythrorhizon: insights into the phylogenetic relationship among Boraginaceae species and the maternal lineages of purple gromwells.</title>
        <authorList>
            <person name="Okada T."/>
            <person name="Watanabe K."/>
        </authorList>
    </citation>
    <scope>NUCLEOTIDE SEQUENCE [LARGE SCALE GENOMIC DNA]</scope>
</reference>
<proteinExistence type="predicted"/>
<protein>
    <submittedName>
        <fullName evidence="1">Uncharacterized protein</fullName>
    </submittedName>
</protein>
<evidence type="ECO:0000313" key="1">
    <source>
        <dbReference type="EMBL" id="GAA0176521.1"/>
    </source>
</evidence>
<keyword evidence="2" id="KW-1185">Reference proteome</keyword>
<dbReference type="AlphaFoldDB" id="A0AAV3RMD6"/>
<gene>
    <name evidence="1" type="ORF">LIER_29498</name>
</gene>
<accession>A0AAV3RMD6</accession>
<name>A0AAV3RMD6_LITER</name>
<organism evidence="1 2">
    <name type="scientific">Lithospermum erythrorhizon</name>
    <name type="common">Purple gromwell</name>
    <name type="synonym">Lithospermum officinale var. erythrorhizon</name>
    <dbReference type="NCBI Taxonomy" id="34254"/>
    <lineage>
        <taxon>Eukaryota</taxon>
        <taxon>Viridiplantae</taxon>
        <taxon>Streptophyta</taxon>
        <taxon>Embryophyta</taxon>
        <taxon>Tracheophyta</taxon>
        <taxon>Spermatophyta</taxon>
        <taxon>Magnoliopsida</taxon>
        <taxon>eudicotyledons</taxon>
        <taxon>Gunneridae</taxon>
        <taxon>Pentapetalae</taxon>
        <taxon>asterids</taxon>
        <taxon>lamiids</taxon>
        <taxon>Boraginales</taxon>
        <taxon>Boraginaceae</taxon>
        <taxon>Boraginoideae</taxon>
        <taxon>Lithospermeae</taxon>
        <taxon>Lithospermum</taxon>
    </lineage>
</organism>